<dbReference type="InterPro" id="IPR017871">
    <property type="entry name" value="ABC_transporter-like_CS"/>
</dbReference>
<dbReference type="PROSITE" id="PS50893">
    <property type="entry name" value="ABC_TRANSPORTER_2"/>
    <property type="match status" value="1"/>
</dbReference>
<feature type="transmembrane region" description="Helical" evidence="11">
    <location>
        <begin position="201"/>
        <end position="224"/>
    </location>
</feature>
<comment type="similarity">
    <text evidence="11">Belongs to the binding-protein-dependent transport system permease family.</text>
</comment>
<dbReference type="InterPro" id="IPR013563">
    <property type="entry name" value="Oligopep_ABC_C"/>
</dbReference>
<dbReference type="PROSITE" id="PS50928">
    <property type="entry name" value="ABC_TM1"/>
    <property type="match status" value="1"/>
</dbReference>
<comment type="caution">
    <text evidence="15">The sequence shown here is derived from an EMBL/GenBank/DDBJ whole genome shotgun (WGS) entry which is preliminary data.</text>
</comment>
<comment type="similarity">
    <text evidence="3">Belongs to the ABC transporter superfamily.</text>
</comment>
<feature type="transmembrane region" description="Helical" evidence="11">
    <location>
        <begin position="86"/>
        <end position="108"/>
    </location>
</feature>
<dbReference type="CDD" id="cd06261">
    <property type="entry name" value="TM_PBP2"/>
    <property type="match status" value="1"/>
</dbReference>
<dbReference type="Pfam" id="PF08352">
    <property type="entry name" value="oligo_HPY"/>
    <property type="match status" value="1"/>
</dbReference>
<reference evidence="15" key="1">
    <citation type="submission" date="2022-11" db="EMBL/GenBank/DDBJ databases">
        <authorList>
            <person name="Somphong A."/>
            <person name="Phongsopitanun W."/>
        </authorList>
    </citation>
    <scope>NUCLEOTIDE SEQUENCE</scope>
    <source>
        <strain evidence="15">Pm04-4</strain>
    </source>
</reference>
<evidence type="ECO:0000256" key="1">
    <source>
        <dbReference type="ARBA" id="ARBA00004141"/>
    </source>
</evidence>
<accession>A0ABT4ASV5</accession>
<evidence type="ECO:0000256" key="12">
    <source>
        <dbReference type="SAM" id="MobiDB-lite"/>
    </source>
</evidence>
<evidence type="ECO:0000259" key="13">
    <source>
        <dbReference type="PROSITE" id="PS50893"/>
    </source>
</evidence>
<evidence type="ECO:0000313" key="16">
    <source>
        <dbReference type="Proteomes" id="UP001151002"/>
    </source>
</evidence>
<evidence type="ECO:0000256" key="5">
    <source>
        <dbReference type="ARBA" id="ARBA00022475"/>
    </source>
</evidence>
<dbReference type="Pfam" id="PF00528">
    <property type="entry name" value="BPD_transp_1"/>
    <property type="match status" value="1"/>
</dbReference>
<evidence type="ECO:0000256" key="11">
    <source>
        <dbReference type="RuleBase" id="RU363032"/>
    </source>
</evidence>
<feature type="region of interest" description="Disordered" evidence="12">
    <location>
        <begin position="636"/>
        <end position="672"/>
    </location>
</feature>
<evidence type="ECO:0000256" key="6">
    <source>
        <dbReference type="ARBA" id="ARBA00022692"/>
    </source>
</evidence>
<dbReference type="SMART" id="SM00382">
    <property type="entry name" value="AAA"/>
    <property type="match status" value="1"/>
</dbReference>
<dbReference type="RefSeq" id="WP_267560570.1">
    <property type="nucleotide sequence ID" value="NZ_JAPNTZ010000001.1"/>
</dbReference>
<dbReference type="PANTHER" id="PTHR43297:SF2">
    <property type="entry name" value="DIPEPTIDE TRANSPORT ATP-BINDING PROTEIN DPPD"/>
    <property type="match status" value="1"/>
</dbReference>
<keyword evidence="6 11" id="KW-0812">Transmembrane</keyword>
<evidence type="ECO:0000313" key="15">
    <source>
        <dbReference type="EMBL" id="MCY1136795.1"/>
    </source>
</evidence>
<dbReference type="InterPro" id="IPR003593">
    <property type="entry name" value="AAA+_ATPase"/>
</dbReference>
<dbReference type="InterPro" id="IPR003439">
    <property type="entry name" value="ABC_transporter-like_ATP-bd"/>
</dbReference>
<evidence type="ECO:0000256" key="7">
    <source>
        <dbReference type="ARBA" id="ARBA00022741"/>
    </source>
</evidence>
<proteinExistence type="inferred from homology"/>
<feature type="domain" description="ABC transporter" evidence="13">
    <location>
        <begin position="310"/>
        <end position="563"/>
    </location>
</feature>
<evidence type="ECO:0000256" key="8">
    <source>
        <dbReference type="ARBA" id="ARBA00022840"/>
    </source>
</evidence>
<dbReference type="InterPro" id="IPR035906">
    <property type="entry name" value="MetI-like_sf"/>
</dbReference>
<dbReference type="Pfam" id="PF00005">
    <property type="entry name" value="ABC_tran"/>
    <property type="match status" value="1"/>
</dbReference>
<keyword evidence="16" id="KW-1185">Reference proteome</keyword>
<keyword evidence="5" id="KW-1003">Cell membrane</keyword>
<keyword evidence="7" id="KW-0547">Nucleotide-binding</keyword>
<dbReference type="PROSITE" id="PS00211">
    <property type="entry name" value="ABC_TRANSPORTER_1"/>
    <property type="match status" value="1"/>
</dbReference>
<feature type="region of interest" description="Disordered" evidence="12">
    <location>
        <begin position="283"/>
        <end position="306"/>
    </location>
</feature>
<evidence type="ECO:0000259" key="14">
    <source>
        <dbReference type="PROSITE" id="PS50928"/>
    </source>
</evidence>
<dbReference type="SUPFAM" id="SSF161098">
    <property type="entry name" value="MetI-like"/>
    <property type="match status" value="1"/>
</dbReference>
<protein>
    <submittedName>
        <fullName evidence="15">Dipeptide/oligopeptide/nickel ABC transporter permease/ATP-binding protein</fullName>
    </submittedName>
</protein>
<dbReference type="Gene3D" id="1.10.3720.10">
    <property type="entry name" value="MetI-like"/>
    <property type="match status" value="1"/>
</dbReference>
<evidence type="ECO:0000256" key="10">
    <source>
        <dbReference type="ARBA" id="ARBA00023136"/>
    </source>
</evidence>
<feature type="domain" description="ABC transmembrane type-1" evidence="14">
    <location>
        <begin position="80"/>
        <end position="269"/>
    </location>
</feature>
<dbReference type="EMBL" id="JAPNTZ010000001">
    <property type="protein sequence ID" value="MCY1136795.1"/>
    <property type="molecule type" value="Genomic_DNA"/>
</dbReference>
<dbReference type="CDD" id="cd03257">
    <property type="entry name" value="ABC_NikE_OppD_transporters"/>
    <property type="match status" value="1"/>
</dbReference>
<dbReference type="Proteomes" id="UP001151002">
    <property type="component" value="Unassembled WGS sequence"/>
</dbReference>
<feature type="transmembrane region" description="Helical" evidence="11">
    <location>
        <begin position="244"/>
        <end position="265"/>
    </location>
</feature>
<dbReference type="InterPro" id="IPR000515">
    <property type="entry name" value="MetI-like"/>
</dbReference>
<dbReference type="InterPro" id="IPR027417">
    <property type="entry name" value="P-loop_NTPase"/>
</dbReference>
<sequence>MPVASHASKRWIGALRSPLGITAAVLLVAVLVLAVVAPLIWQGRADAVQSAEILQGPSSAHPVGTDLLGRDIFARVLVATRLSVGLALLATAIGVTTGLLLGTAPVLLGRRAGRWIGALINIAVAFPALLLALFFAVIFGVGAKGAVLAIGFATAPGFARLTQTMTATVSSRDFIAAARVAGIGRMRILARHVLPNIAEPLVVSATMAAGTALLSFASLSFLGLGVQAPSYDWGRLLGEGLAQIYVHPAGALAAGIAVVLAAMAFNLSGEAVARAIGLRSTHAGKRAETATDHQIAQSEPEPDASDQPLLAVQNLQVSFPTASGEVTPVRGVSLTVRKGEAIGIVGESGSGKSLTALAIAQLIERPGQVRADRLDFLGADLREGVEQSKNELRRLLGTSLSMVFQDPMTSLNPTQRVGRQLAEVVREHQGADRRTAWRRAVDRLSAVRIPGAERRARQLPHEFSGGMRQRAMIGMGVMANPKLIIADEPTTALDVTVQRQVLQLLANIRAAEDVGLLFISHDVTVVGQVCDRVLVMYAGRVVEDLPTEALLHDARHPYTRALVAAVPDMTTDRDRPLAVIPGRPPDPHDLPTGCPYAPRCPLASDQCRQEDPALTTYAAGRRVACWHADLAPAAVPDNRTASDETNGLVQGDPVASENTDDQIAAPLGGERP</sequence>
<evidence type="ECO:0000256" key="4">
    <source>
        <dbReference type="ARBA" id="ARBA00022448"/>
    </source>
</evidence>
<keyword evidence="9 11" id="KW-1133">Transmembrane helix</keyword>
<comment type="subcellular location">
    <subcellularLocation>
        <location evidence="11">Cell membrane</location>
        <topology evidence="11">Multi-pass membrane protein</topology>
    </subcellularLocation>
    <subcellularLocation>
        <location evidence="2">Cell membrane</location>
        <topology evidence="2">Peripheral membrane protein</topology>
    </subcellularLocation>
    <subcellularLocation>
        <location evidence="1">Membrane</location>
        <topology evidence="1">Multi-pass membrane protein</topology>
    </subcellularLocation>
</comment>
<name>A0ABT4ASV5_9ACTN</name>
<dbReference type="NCBIfam" id="TIGR01727">
    <property type="entry name" value="oligo_HPY"/>
    <property type="match status" value="1"/>
</dbReference>
<feature type="transmembrane region" description="Helical" evidence="11">
    <location>
        <begin position="21"/>
        <end position="41"/>
    </location>
</feature>
<evidence type="ECO:0000256" key="2">
    <source>
        <dbReference type="ARBA" id="ARBA00004202"/>
    </source>
</evidence>
<dbReference type="PANTHER" id="PTHR43297">
    <property type="entry name" value="OLIGOPEPTIDE TRANSPORT ATP-BINDING PROTEIN APPD"/>
    <property type="match status" value="1"/>
</dbReference>
<evidence type="ECO:0000256" key="3">
    <source>
        <dbReference type="ARBA" id="ARBA00005417"/>
    </source>
</evidence>
<keyword evidence="8" id="KW-0067">ATP-binding</keyword>
<keyword evidence="10 11" id="KW-0472">Membrane</keyword>
<gene>
    <name evidence="15" type="ORF">OWR29_02210</name>
</gene>
<keyword evidence="4 11" id="KW-0813">Transport</keyword>
<feature type="transmembrane region" description="Helical" evidence="11">
    <location>
        <begin position="115"/>
        <end position="139"/>
    </location>
</feature>
<evidence type="ECO:0000256" key="9">
    <source>
        <dbReference type="ARBA" id="ARBA00022989"/>
    </source>
</evidence>
<dbReference type="SUPFAM" id="SSF52540">
    <property type="entry name" value="P-loop containing nucleoside triphosphate hydrolases"/>
    <property type="match status" value="1"/>
</dbReference>
<dbReference type="InterPro" id="IPR050388">
    <property type="entry name" value="ABC_Ni/Peptide_Import"/>
</dbReference>
<dbReference type="Gene3D" id="3.40.50.300">
    <property type="entry name" value="P-loop containing nucleotide triphosphate hydrolases"/>
    <property type="match status" value="1"/>
</dbReference>
<organism evidence="15 16">
    <name type="scientific">Paractinoplanes pyxinae</name>
    <dbReference type="NCBI Taxonomy" id="2997416"/>
    <lineage>
        <taxon>Bacteria</taxon>
        <taxon>Bacillati</taxon>
        <taxon>Actinomycetota</taxon>
        <taxon>Actinomycetes</taxon>
        <taxon>Micromonosporales</taxon>
        <taxon>Micromonosporaceae</taxon>
        <taxon>Paractinoplanes</taxon>
    </lineage>
</organism>